<feature type="compositionally biased region" description="Low complexity" evidence="1">
    <location>
        <begin position="183"/>
        <end position="198"/>
    </location>
</feature>
<evidence type="ECO:0000256" key="1">
    <source>
        <dbReference type="SAM" id="MobiDB-lite"/>
    </source>
</evidence>
<keyword evidence="3" id="KW-1185">Reference proteome</keyword>
<proteinExistence type="predicted"/>
<feature type="compositionally biased region" description="Acidic residues" evidence="1">
    <location>
        <begin position="323"/>
        <end position="336"/>
    </location>
</feature>
<dbReference type="OrthoDB" id="8963365at2759"/>
<organism evidence="2 3">
    <name type="scientific">Liparis tanakae</name>
    <name type="common">Tanaka's snailfish</name>
    <dbReference type="NCBI Taxonomy" id="230148"/>
    <lineage>
        <taxon>Eukaryota</taxon>
        <taxon>Metazoa</taxon>
        <taxon>Chordata</taxon>
        <taxon>Craniata</taxon>
        <taxon>Vertebrata</taxon>
        <taxon>Euteleostomi</taxon>
        <taxon>Actinopterygii</taxon>
        <taxon>Neopterygii</taxon>
        <taxon>Teleostei</taxon>
        <taxon>Neoteleostei</taxon>
        <taxon>Acanthomorphata</taxon>
        <taxon>Eupercaria</taxon>
        <taxon>Perciformes</taxon>
        <taxon>Cottioidei</taxon>
        <taxon>Cottales</taxon>
        <taxon>Liparidae</taxon>
        <taxon>Liparis</taxon>
    </lineage>
</organism>
<gene>
    <name evidence="2" type="ORF">EYF80_044126</name>
</gene>
<comment type="caution">
    <text evidence="2">The sequence shown here is derived from an EMBL/GenBank/DDBJ whole genome shotgun (WGS) entry which is preliminary data.</text>
</comment>
<evidence type="ECO:0000313" key="2">
    <source>
        <dbReference type="EMBL" id="TNN45666.1"/>
    </source>
</evidence>
<dbReference type="EMBL" id="SRLO01000831">
    <property type="protein sequence ID" value="TNN45666.1"/>
    <property type="molecule type" value="Genomic_DNA"/>
</dbReference>
<feature type="compositionally biased region" description="Acidic residues" evidence="1">
    <location>
        <begin position="233"/>
        <end position="245"/>
    </location>
</feature>
<dbReference type="Proteomes" id="UP000314294">
    <property type="component" value="Unassembled WGS sequence"/>
</dbReference>
<feature type="compositionally biased region" description="Acidic residues" evidence="1">
    <location>
        <begin position="256"/>
        <end position="265"/>
    </location>
</feature>
<accession>A0A4Z2FWN1</accession>
<protein>
    <submittedName>
        <fullName evidence="2">Uncharacterized protein</fullName>
    </submittedName>
</protein>
<name>A0A4Z2FWN1_9TELE</name>
<reference evidence="2 3" key="1">
    <citation type="submission" date="2019-03" db="EMBL/GenBank/DDBJ databases">
        <title>First draft genome of Liparis tanakae, snailfish: a comprehensive survey of snailfish specific genes.</title>
        <authorList>
            <person name="Kim W."/>
            <person name="Song I."/>
            <person name="Jeong J.-H."/>
            <person name="Kim D."/>
            <person name="Kim S."/>
            <person name="Ryu S."/>
            <person name="Song J.Y."/>
            <person name="Lee S.K."/>
        </authorList>
    </citation>
    <scope>NUCLEOTIDE SEQUENCE [LARGE SCALE GENOMIC DNA]</scope>
    <source>
        <tissue evidence="2">Muscle</tissue>
    </source>
</reference>
<feature type="region of interest" description="Disordered" evidence="1">
    <location>
        <begin position="292"/>
        <end position="369"/>
    </location>
</feature>
<feature type="region of interest" description="Disordered" evidence="1">
    <location>
        <begin position="147"/>
        <end position="280"/>
    </location>
</feature>
<sequence length="453" mass="49830">MLGTVTSALSLAEQRHGVHIRELLLRCAAYLSILLAVSPCFHPLSFHLVVPRQEVNDGGLVIRARGTIPFIHMVHIMSAGASVSQHASFVERNQEPNATNSRHLVHSAARPVGSRGWTLGVPGVGGDVSFRFHHRVESLSWQLVAGRSTRDDLPPDPSIGEEGKGGEGELQSEVESQPPPQPEHQQQDTQPQPQCEAQPHTHPQPQPEAYPQPEPEPEPEPEPKSQPAPEPEYQYEYEYEPEPEPQPEPQPQVEAPSEEAAEDAPEAPSPCREEQVEEVEEVVVVVEQEKETLEEVIEAKRTQEGDEEAQARRHECKAAREKEEEEEEVEDEDEEGGGAKGGGAGRRASLHHTASPLRAQRNGAGSHAATSDYELSLDLKNKQGRGNHGMIISISRTVKHPPFLFILIHPTDILQSVDLQPGEHEVSVLLIFPSKSIQISVEQSDALTVLPPE</sequence>
<dbReference type="AlphaFoldDB" id="A0A4Z2FWN1"/>
<feature type="compositionally biased region" description="Basic and acidic residues" evidence="1">
    <location>
        <begin position="292"/>
        <end position="322"/>
    </location>
</feature>
<feature type="compositionally biased region" description="Pro residues" evidence="1">
    <location>
        <begin position="202"/>
        <end position="214"/>
    </location>
</feature>
<evidence type="ECO:0000313" key="3">
    <source>
        <dbReference type="Proteomes" id="UP000314294"/>
    </source>
</evidence>